<accession>A0ABZ2ZT56</accession>
<dbReference type="PANTHER" id="PTHR23534:SF1">
    <property type="entry name" value="MAJOR FACILITATOR SUPERFAMILY PROTEIN"/>
    <property type="match status" value="1"/>
</dbReference>
<dbReference type="InterPro" id="IPR020846">
    <property type="entry name" value="MFS_dom"/>
</dbReference>
<feature type="transmembrane region" description="Helical" evidence="5">
    <location>
        <begin position="120"/>
        <end position="141"/>
    </location>
</feature>
<dbReference type="SUPFAM" id="SSF103473">
    <property type="entry name" value="MFS general substrate transporter"/>
    <property type="match status" value="1"/>
</dbReference>
<keyword evidence="2 5" id="KW-0812">Transmembrane</keyword>
<feature type="transmembrane region" description="Helical" evidence="5">
    <location>
        <begin position="184"/>
        <end position="207"/>
    </location>
</feature>
<evidence type="ECO:0000256" key="3">
    <source>
        <dbReference type="ARBA" id="ARBA00022989"/>
    </source>
</evidence>
<feature type="transmembrane region" description="Helical" evidence="5">
    <location>
        <begin position="381"/>
        <end position="401"/>
    </location>
</feature>
<evidence type="ECO:0000313" key="8">
    <source>
        <dbReference type="Proteomes" id="UP001448858"/>
    </source>
</evidence>
<dbReference type="InterPro" id="IPR011701">
    <property type="entry name" value="MFS"/>
</dbReference>
<keyword evidence="3 5" id="KW-1133">Transmembrane helix</keyword>
<feature type="transmembrane region" description="Helical" evidence="5">
    <location>
        <begin position="255"/>
        <end position="279"/>
    </location>
</feature>
<proteinExistence type="predicted"/>
<dbReference type="Pfam" id="PF07690">
    <property type="entry name" value="MFS_1"/>
    <property type="match status" value="1"/>
</dbReference>
<keyword evidence="8" id="KW-1185">Reference proteome</keyword>
<feature type="transmembrane region" description="Helical" evidence="5">
    <location>
        <begin position="317"/>
        <end position="335"/>
    </location>
</feature>
<evidence type="ECO:0000256" key="1">
    <source>
        <dbReference type="ARBA" id="ARBA00004651"/>
    </source>
</evidence>
<dbReference type="PROSITE" id="PS50850">
    <property type="entry name" value="MFS"/>
    <property type="match status" value="1"/>
</dbReference>
<protein>
    <submittedName>
        <fullName evidence="7">MFS transporter</fullName>
    </submittedName>
</protein>
<name>A0ABZ2ZT56_9MICC</name>
<dbReference type="InterPro" id="IPR036259">
    <property type="entry name" value="MFS_trans_sf"/>
</dbReference>
<dbReference type="PANTHER" id="PTHR23534">
    <property type="entry name" value="MFS PERMEASE"/>
    <property type="match status" value="1"/>
</dbReference>
<dbReference type="EMBL" id="CP151657">
    <property type="protein sequence ID" value="WZP15349.1"/>
    <property type="molecule type" value="Genomic_DNA"/>
</dbReference>
<keyword evidence="4 5" id="KW-0472">Membrane</keyword>
<gene>
    <name evidence="7" type="ORF">AAE021_14425</name>
</gene>
<feature type="transmembrane region" description="Helical" evidence="5">
    <location>
        <begin position="153"/>
        <end position="172"/>
    </location>
</feature>
<evidence type="ECO:0000256" key="2">
    <source>
        <dbReference type="ARBA" id="ARBA00022692"/>
    </source>
</evidence>
<dbReference type="RefSeq" id="WP_342023014.1">
    <property type="nucleotide sequence ID" value="NZ_CP151657.1"/>
</dbReference>
<sequence length="441" mass="45144">MPDPQQPARDPLPAAAPEPLALVQRRTMRVLVIMQIIGTVGVGVAPSIGVLLAGEVTQNEAWAGLARTASTLGAALLGLPLGNLAARRGRRVALASGWWTAAAGAAILVAAAQWSLVVPLFIGLLLIGAGSAVSLQARFAATDLAEPHHKGRSLALVVWVGTIGSVLGPNLGVPGEILHRATGLSVFAGAFLVAAVCLGLAGVVVFLRLRPDPLLILQATTASTPALSPMEPGGKKRAPVHRILAELRTNPPARFAMIAILSAQVVMVSIMTMTPVHIAHQGGSISIIGITISLHIAGMYALAPLVGFIVDRYGHRPSIGAGLLIFLASASIGASRPSDTGWIMVSLFLLGVGWSFINLAGSALFSRVVSAETRASSQGGVDALANLCGAVAAFAAGPLLAASSFPVLSVLATAVLLPLAVLTVRAGLRPRPEPGRREGPR</sequence>
<feature type="transmembrane region" description="Helical" evidence="5">
    <location>
        <begin position="285"/>
        <end position="310"/>
    </location>
</feature>
<dbReference type="Proteomes" id="UP001448858">
    <property type="component" value="Chromosome"/>
</dbReference>
<feature type="transmembrane region" description="Helical" evidence="5">
    <location>
        <begin position="30"/>
        <end position="53"/>
    </location>
</feature>
<evidence type="ECO:0000256" key="5">
    <source>
        <dbReference type="SAM" id="Phobius"/>
    </source>
</evidence>
<organism evidence="7 8">
    <name type="scientific">Arthrobacter citreus</name>
    <dbReference type="NCBI Taxonomy" id="1670"/>
    <lineage>
        <taxon>Bacteria</taxon>
        <taxon>Bacillati</taxon>
        <taxon>Actinomycetota</taxon>
        <taxon>Actinomycetes</taxon>
        <taxon>Micrococcales</taxon>
        <taxon>Micrococcaceae</taxon>
        <taxon>Arthrobacter</taxon>
    </lineage>
</organism>
<evidence type="ECO:0000256" key="4">
    <source>
        <dbReference type="ARBA" id="ARBA00023136"/>
    </source>
</evidence>
<dbReference type="Gene3D" id="1.20.1250.20">
    <property type="entry name" value="MFS general substrate transporter like domains"/>
    <property type="match status" value="1"/>
</dbReference>
<feature type="transmembrane region" description="Helical" evidence="5">
    <location>
        <begin position="92"/>
        <end position="114"/>
    </location>
</feature>
<feature type="domain" description="Major facilitator superfamily (MFS) profile" evidence="6">
    <location>
        <begin position="27"/>
        <end position="427"/>
    </location>
</feature>
<feature type="transmembrane region" description="Helical" evidence="5">
    <location>
        <begin position="341"/>
        <end position="369"/>
    </location>
</feature>
<reference evidence="7 8" key="1">
    <citation type="submission" date="2024-04" db="EMBL/GenBank/DDBJ databases">
        <title>Arthrobacter sp. from Plains bison fecal sample.</title>
        <authorList>
            <person name="Ruzzini A."/>
        </authorList>
    </citation>
    <scope>NUCLEOTIDE SEQUENCE [LARGE SCALE GENOMIC DNA]</scope>
    <source>
        <strain evidence="7 8">EINP1</strain>
    </source>
</reference>
<feature type="transmembrane region" description="Helical" evidence="5">
    <location>
        <begin position="407"/>
        <end position="428"/>
    </location>
</feature>
<evidence type="ECO:0000259" key="6">
    <source>
        <dbReference type="PROSITE" id="PS50850"/>
    </source>
</evidence>
<evidence type="ECO:0000313" key="7">
    <source>
        <dbReference type="EMBL" id="WZP15349.1"/>
    </source>
</evidence>
<comment type="subcellular location">
    <subcellularLocation>
        <location evidence="1">Cell membrane</location>
        <topology evidence="1">Multi-pass membrane protein</topology>
    </subcellularLocation>
</comment>
<feature type="transmembrane region" description="Helical" evidence="5">
    <location>
        <begin position="65"/>
        <end position="85"/>
    </location>
</feature>